<sequence length="84" mass="9157">MTLYLVVFAFMLLIVAAMAVGVIMGRKPIAGTCGGLNRLGLKEGCDVCGGKDEVCEEENRKKTSERRRSDESRGADLGYDATRR</sequence>
<dbReference type="PANTHER" id="PTHR40691">
    <property type="entry name" value="(NA+)-NQR MATURATION NQRM"/>
    <property type="match status" value="1"/>
</dbReference>
<dbReference type="EMBL" id="JASCQP010000035">
    <property type="protein sequence ID" value="MDI5892652.1"/>
    <property type="molecule type" value="Genomic_DNA"/>
</dbReference>
<evidence type="ECO:0000313" key="2">
    <source>
        <dbReference type="EMBL" id="MDI5892652.1"/>
    </source>
</evidence>
<gene>
    <name evidence="2" type="primary">nqrM</name>
    <name evidence="2" type="ORF">QLQ83_16300</name>
</gene>
<organism evidence="2 3">
    <name type="scientific">Halomonas rhizosphaerae</name>
    <dbReference type="NCBI Taxonomy" id="3043296"/>
    <lineage>
        <taxon>Bacteria</taxon>
        <taxon>Pseudomonadati</taxon>
        <taxon>Pseudomonadota</taxon>
        <taxon>Gammaproteobacteria</taxon>
        <taxon>Oceanospirillales</taxon>
        <taxon>Halomonadaceae</taxon>
        <taxon>Halomonas</taxon>
    </lineage>
</organism>
<evidence type="ECO:0000313" key="3">
    <source>
        <dbReference type="Proteomes" id="UP001225957"/>
    </source>
</evidence>
<dbReference type="InterPro" id="IPR007495">
    <property type="entry name" value="NqrM"/>
</dbReference>
<feature type="region of interest" description="Disordered" evidence="1">
    <location>
        <begin position="58"/>
        <end position="84"/>
    </location>
</feature>
<proteinExistence type="predicted"/>
<reference evidence="2 3" key="1">
    <citation type="submission" date="2023-04" db="EMBL/GenBank/DDBJ databases">
        <title>Halomonas strains isolated from rhizosphere soil.</title>
        <authorList>
            <person name="Xu L."/>
            <person name="Sun J.-Q."/>
        </authorList>
    </citation>
    <scope>NUCLEOTIDE SEQUENCE [LARGE SCALE GENOMIC DNA]</scope>
    <source>
        <strain evidence="2 3">LR5S20</strain>
    </source>
</reference>
<protein>
    <submittedName>
        <fullName evidence="2">(Na+)-NQR maturation NqrM</fullName>
    </submittedName>
</protein>
<evidence type="ECO:0000256" key="1">
    <source>
        <dbReference type="SAM" id="MobiDB-lite"/>
    </source>
</evidence>
<dbReference type="Pfam" id="PF04400">
    <property type="entry name" value="NqrM"/>
    <property type="match status" value="1"/>
</dbReference>
<accession>A0ABT6V340</accession>
<dbReference type="RefSeq" id="WP_282736565.1">
    <property type="nucleotide sequence ID" value="NZ_JASCQP010000035.1"/>
</dbReference>
<keyword evidence="3" id="KW-1185">Reference proteome</keyword>
<dbReference type="PANTHER" id="PTHR40691:SF3">
    <property type="entry name" value="(NA+)-NQR MATURATION NQRM"/>
    <property type="match status" value="1"/>
</dbReference>
<name>A0ABT6V340_9GAMM</name>
<dbReference type="Proteomes" id="UP001225957">
    <property type="component" value="Unassembled WGS sequence"/>
</dbReference>
<comment type="caution">
    <text evidence="2">The sequence shown here is derived from an EMBL/GenBank/DDBJ whole genome shotgun (WGS) entry which is preliminary data.</text>
</comment>
<feature type="compositionally biased region" description="Basic and acidic residues" evidence="1">
    <location>
        <begin position="58"/>
        <end position="74"/>
    </location>
</feature>